<dbReference type="AlphaFoldDB" id="A0A7S2D7H4"/>
<name>A0A7S2D7H4_9EUKA</name>
<organism evidence="2">
    <name type="scientific">Haptolina brevifila</name>
    <dbReference type="NCBI Taxonomy" id="156173"/>
    <lineage>
        <taxon>Eukaryota</taxon>
        <taxon>Haptista</taxon>
        <taxon>Haptophyta</taxon>
        <taxon>Prymnesiophyceae</taxon>
        <taxon>Prymnesiales</taxon>
        <taxon>Prymnesiaceae</taxon>
        <taxon>Haptolina</taxon>
    </lineage>
</organism>
<feature type="region of interest" description="Disordered" evidence="1">
    <location>
        <begin position="142"/>
        <end position="161"/>
    </location>
</feature>
<proteinExistence type="predicted"/>
<reference evidence="2" key="1">
    <citation type="submission" date="2021-01" db="EMBL/GenBank/DDBJ databases">
        <authorList>
            <person name="Corre E."/>
            <person name="Pelletier E."/>
            <person name="Niang G."/>
            <person name="Scheremetjew M."/>
            <person name="Finn R."/>
            <person name="Kale V."/>
            <person name="Holt S."/>
            <person name="Cochrane G."/>
            <person name="Meng A."/>
            <person name="Brown T."/>
            <person name="Cohen L."/>
        </authorList>
    </citation>
    <scope>NUCLEOTIDE SEQUENCE</scope>
    <source>
        <strain evidence="2">UTEX LB 985</strain>
    </source>
</reference>
<protein>
    <submittedName>
        <fullName evidence="2">Uncharacterized protein</fullName>
    </submittedName>
</protein>
<gene>
    <name evidence="2" type="ORF">CBRE1094_LOCUS14466</name>
</gene>
<accession>A0A7S2D7H4</accession>
<dbReference type="EMBL" id="HBGU01026676">
    <property type="protein sequence ID" value="CAD9446377.1"/>
    <property type="molecule type" value="Transcribed_RNA"/>
</dbReference>
<evidence type="ECO:0000256" key="1">
    <source>
        <dbReference type="SAM" id="MobiDB-lite"/>
    </source>
</evidence>
<sequence>MPTEACRTLGYLSPRPLIPCQDGVHTPWESVLDAPAYSIRVRREELPSLITILRAIPPSQVRSMQDALSAVWPRFSYMGVVAAEEARQSGRTPTSVVSQAAEHDATATLLQVLKARLLLREARRAGGHTAKMDSRPAGGCVEDPAGGESHPADGFGPERDFEGRRVNGWTI</sequence>
<evidence type="ECO:0000313" key="2">
    <source>
        <dbReference type="EMBL" id="CAD9446377.1"/>
    </source>
</evidence>